<evidence type="ECO:0000256" key="1">
    <source>
        <dbReference type="ARBA" id="ARBA00008172"/>
    </source>
</evidence>
<evidence type="ECO:0000256" key="5">
    <source>
        <dbReference type="ARBA" id="ARBA00022801"/>
    </source>
</evidence>
<gene>
    <name evidence="8" type="ORF">CILFYP54_01090</name>
</gene>
<reference evidence="8" key="1">
    <citation type="submission" date="2019-11" db="EMBL/GenBank/DDBJ databases">
        <authorList>
            <person name="Feng L."/>
        </authorList>
    </citation>
    <scope>NUCLEOTIDE SEQUENCE</scope>
    <source>
        <strain evidence="8">CintestinalisLFYP54</strain>
    </source>
</reference>
<dbReference type="Pfam" id="PF06769">
    <property type="entry name" value="YoeB_toxin"/>
    <property type="match status" value="1"/>
</dbReference>
<evidence type="ECO:0000256" key="6">
    <source>
        <dbReference type="ARBA" id="ARBA00030388"/>
    </source>
</evidence>
<organism evidence="8">
    <name type="scientific">Collinsella intestinalis</name>
    <dbReference type="NCBI Taxonomy" id="147207"/>
    <lineage>
        <taxon>Bacteria</taxon>
        <taxon>Bacillati</taxon>
        <taxon>Actinomycetota</taxon>
        <taxon>Coriobacteriia</taxon>
        <taxon>Coriobacteriales</taxon>
        <taxon>Coriobacteriaceae</taxon>
        <taxon>Collinsella</taxon>
    </lineage>
</organism>
<dbReference type="GO" id="GO:0004519">
    <property type="term" value="F:endonuclease activity"/>
    <property type="evidence" value="ECO:0007669"/>
    <property type="project" value="UniProtKB-KW"/>
</dbReference>
<dbReference type="Gene3D" id="3.30.2310.20">
    <property type="entry name" value="RelE-like"/>
    <property type="match status" value="1"/>
</dbReference>
<accession>A0A6N2Y6K2</accession>
<dbReference type="PANTHER" id="PTHR38039">
    <property type="entry name" value="TOXIN YOEB"/>
    <property type="match status" value="1"/>
</dbReference>
<proteinExistence type="inferred from homology"/>
<keyword evidence="2" id="KW-1277">Toxin-antitoxin system</keyword>
<evidence type="ECO:0000313" key="8">
    <source>
        <dbReference type="EMBL" id="VYT61592.1"/>
    </source>
</evidence>
<dbReference type="InterPro" id="IPR035093">
    <property type="entry name" value="RelE/ParE_toxin_dom_sf"/>
</dbReference>
<comment type="similarity">
    <text evidence="1">Belongs to the YoeB family.</text>
</comment>
<sequence length="96" mass="11252">MSGRVTFRYSPAALRDLKAYKKAHDSASITRIGEIQREIEAAWPEPEGRFMPERLKGDLSGHFSRRVNQRDRYVYSIDEEDRSVYVIQCKGHYSDR</sequence>
<dbReference type="EMBL" id="CACRTN010000006">
    <property type="protein sequence ID" value="VYT61592.1"/>
    <property type="molecule type" value="Genomic_DNA"/>
</dbReference>
<evidence type="ECO:0000256" key="7">
    <source>
        <dbReference type="ARBA" id="ARBA00050056"/>
    </source>
</evidence>
<evidence type="ECO:0000256" key="2">
    <source>
        <dbReference type="ARBA" id="ARBA00022649"/>
    </source>
</evidence>
<keyword evidence="4" id="KW-0255">Endonuclease</keyword>
<dbReference type="GO" id="GO:0006401">
    <property type="term" value="P:RNA catabolic process"/>
    <property type="evidence" value="ECO:0007669"/>
    <property type="project" value="InterPro"/>
</dbReference>
<dbReference type="SUPFAM" id="SSF143011">
    <property type="entry name" value="RelE-like"/>
    <property type="match status" value="1"/>
</dbReference>
<keyword evidence="5" id="KW-0378">Hydrolase</keyword>
<keyword evidence="3" id="KW-0540">Nuclease</keyword>
<dbReference type="RefSeq" id="WP_156848012.1">
    <property type="nucleotide sequence ID" value="NZ_CACRTN010000006.1"/>
</dbReference>
<name>A0A6N2Y6K2_9ACTN</name>
<evidence type="ECO:0000256" key="3">
    <source>
        <dbReference type="ARBA" id="ARBA00022722"/>
    </source>
</evidence>
<protein>
    <recommendedName>
        <fullName evidence="7">Endoribonuclease YoeB</fullName>
    </recommendedName>
    <alternativeName>
        <fullName evidence="6">Putative mRNA interferase YoeB</fullName>
    </alternativeName>
</protein>
<dbReference type="GO" id="GO:0016787">
    <property type="term" value="F:hydrolase activity"/>
    <property type="evidence" value="ECO:0007669"/>
    <property type="project" value="UniProtKB-KW"/>
</dbReference>
<dbReference type="PANTHER" id="PTHR38039:SF1">
    <property type="entry name" value="TOXIN YOEB"/>
    <property type="match status" value="1"/>
</dbReference>
<dbReference type="InterPro" id="IPR009614">
    <property type="entry name" value="YoeB_toxin"/>
</dbReference>
<dbReference type="AlphaFoldDB" id="A0A6N2Y6K2"/>
<dbReference type="GO" id="GO:0045892">
    <property type="term" value="P:negative regulation of DNA-templated transcription"/>
    <property type="evidence" value="ECO:0007669"/>
    <property type="project" value="TreeGrafter"/>
</dbReference>
<evidence type="ECO:0000256" key="4">
    <source>
        <dbReference type="ARBA" id="ARBA00022759"/>
    </source>
</evidence>